<evidence type="ECO:0000259" key="1">
    <source>
        <dbReference type="Pfam" id="PF04542"/>
    </source>
</evidence>
<dbReference type="NCBIfam" id="TIGR02937">
    <property type="entry name" value="sigma70-ECF"/>
    <property type="match status" value="1"/>
</dbReference>
<name>A0A7Y0FIE9_9FLAO</name>
<keyword evidence="3" id="KW-1185">Reference proteome</keyword>
<dbReference type="RefSeq" id="WP_169230483.1">
    <property type="nucleotide sequence ID" value="NZ_JABBGF010000001.1"/>
</dbReference>
<reference evidence="2 3" key="1">
    <citation type="submission" date="2020-04" db="EMBL/GenBank/DDBJ databases">
        <title>Chryseobacterium sp. RJ-7-14 sp. nov., isolated from Jeju soil.</title>
        <authorList>
            <person name="Dahal R.H."/>
            <person name="Chaudhary D.K."/>
        </authorList>
    </citation>
    <scope>NUCLEOTIDE SEQUENCE [LARGE SCALE GENOMIC DNA]</scope>
    <source>
        <strain evidence="2 3">RJ-7-14</strain>
    </source>
</reference>
<dbReference type="InterPro" id="IPR013325">
    <property type="entry name" value="RNA_pol_sigma_r2"/>
</dbReference>
<gene>
    <name evidence="2" type="ORF">HHL20_07220</name>
</gene>
<evidence type="ECO:0000313" key="3">
    <source>
        <dbReference type="Proteomes" id="UP000552615"/>
    </source>
</evidence>
<feature type="domain" description="RNA polymerase sigma-70 region 2" evidence="1">
    <location>
        <begin position="31"/>
        <end position="94"/>
    </location>
</feature>
<dbReference type="SUPFAM" id="SSF88946">
    <property type="entry name" value="Sigma2 domain of RNA polymerase sigma factors"/>
    <property type="match status" value="1"/>
</dbReference>
<sequence length="194" mass="22790">MEKNNQISGSDVYLNFVDELKVENNSAFMQLYQYYFPTVKKMVLSHKGSLDDAKDVFQDVMIVFLEKLRQENFILSASIKTYIYAVTKNLVLKTKKTDGQRTSLDYILSTDFLLEIDDTVEEEISKVEKLEEYIDQISLHCQKFIHDVYLKNKTISQIQKEYGYTTKHNAQNQKYKCIEQIKSLIKKNNGNFSY</sequence>
<dbReference type="AlphaFoldDB" id="A0A7Y0FIE9"/>
<dbReference type="Pfam" id="PF04542">
    <property type="entry name" value="Sigma70_r2"/>
    <property type="match status" value="1"/>
</dbReference>
<accession>A0A7Y0FIE9</accession>
<dbReference type="Gene3D" id="1.10.1740.10">
    <property type="match status" value="1"/>
</dbReference>
<evidence type="ECO:0000313" key="2">
    <source>
        <dbReference type="EMBL" id="NML57132.1"/>
    </source>
</evidence>
<dbReference type="GO" id="GO:0003700">
    <property type="term" value="F:DNA-binding transcription factor activity"/>
    <property type="evidence" value="ECO:0007669"/>
    <property type="project" value="InterPro"/>
</dbReference>
<dbReference type="Proteomes" id="UP000552615">
    <property type="component" value="Unassembled WGS sequence"/>
</dbReference>
<proteinExistence type="predicted"/>
<dbReference type="EMBL" id="JABBGF010000001">
    <property type="protein sequence ID" value="NML57132.1"/>
    <property type="molecule type" value="Genomic_DNA"/>
</dbReference>
<dbReference type="InterPro" id="IPR014284">
    <property type="entry name" value="RNA_pol_sigma-70_dom"/>
</dbReference>
<dbReference type="InterPro" id="IPR007627">
    <property type="entry name" value="RNA_pol_sigma70_r2"/>
</dbReference>
<comment type="caution">
    <text evidence="2">The sequence shown here is derived from an EMBL/GenBank/DDBJ whole genome shotgun (WGS) entry which is preliminary data.</text>
</comment>
<dbReference type="GO" id="GO:0006352">
    <property type="term" value="P:DNA-templated transcription initiation"/>
    <property type="evidence" value="ECO:0007669"/>
    <property type="project" value="InterPro"/>
</dbReference>
<protein>
    <submittedName>
        <fullName evidence="2">Sigma-70 family RNA polymerase sigma factor</fullName>
    </submittedName>
</protein>
<organism evidence="2 3">
    <name type="scientific">Chryseobacterium cheonjiense</name>
    <dbReference type="NCBI Taxonomy" id="2728845"/>
    <lineage>
        <taxon>Bacteria</taxon>
        <taxon>Pseudomonadati</taxon>
        <taxon>Bacteroidota</taxon>
        <taxon>Flavobacteriia</taxon>
        <taxon>Flavobacteriales</taxon>
        <taxon>Weeksellaceae</taxon>
        <taxon>Chryseobacterium group</taxon>
        <taxon>Chryseobacterium</taxon>
    </lineage>
</organism>